<comment type="similarity">
    <text evidence="2 6">Belongs to the 2-oxoacid dehydrogenase family.</text>
</comment>
<dbReference type="EC" id="2.3.1.-" evidence="6"/>
<dbReference type="Gene3D" id="4.10.320.10">
    <property type="entry name" value="E3-binding domain"/>
    <property type="match status" value="1"/>
</dbReference>
<evidence type="ECO:0000256" key="3">
    <source>
        <dbReference type="ARBA" id="ARBA00022679"/>
    </source>
</evidence>
<dbReference type="PROSITE" id="PS50968">
    <property type="entry name" value="BIOTINYL_LIPOYL"/>
    <property type="match status" value="1"/>
</dbReference>
<dbReference type="GO" id="GO:0016407">
    <property type="term" value="F:acetyltransferase activity"/>
    <property type="evidence" value="ECO:0007669"/>
    <property type="project" value="TreeGrafter"/>
</dbReference>
<keyword evidence="4 6" id="KW-0450">Lipoyl</keyword>
<dbReference type="PANTHER" id="PTHR43178">
    <property type="entry name" value="DIHYDROLIPOAMIDE ACETYLTRANSFERASE COMPONENT OF PYRUVATE DEHYDROGENASE COMPLEX"/>
    <property type="match status" value="1"/>
</dbReference>
<dbReference type="InterPro" id="IPR036625">
    <property type="entry name" value="E3-bd_dom_sf"/>
</dbReference>
<dbReference type="InterPro" id="IPR050743">
    <property type="entry name" value="2-oxoacid_DH_E2_comp"/>
</dbReference>
<dbReference type="PROSITE" id="PS51826">
    <property type="entry name" value="PSBD"/>
    <property type="match status" value="1"/>
</dbReference>
<dbReference type="InterPro" id="IPR004167">
    <property type="entry name" value="PSBD"/>
</dbReference>
<feature type="domain" description="Peripheral subunit-binding (PSBD)" evidence="9">
    <location>
        <begin position="161"/>
        <end position="198"/>
    </location>
</feature>
<evidence type="ECO:0000256" key="7">
    <source>
        <dbReference type="SAM" id="MobiDB-lite"/>
    </source>
</evidence>
<gene>
    <name evidence="10" type="ORF">BHE16_04270</name>
</gene>
<evidence type="ECO:0000256" key="6">
    <source>
        <dbReference type="RuleBase" id="RU003423"/>
    </source>
</evidence>
<dbReference type="Pfam" id="PF02817">
    <property type="entry name" value="E3_binding"/>
    <property type="match status" value="1"/>
</dbReference>
<dbReference type="InterPro" id="IPR011053">
    <property type="entry name" value="Single_hybrid_motif"/>
</dbReference>
<dbReference type="RefSeq" id="WP_071893844.1">
    <property type="nucleotide sequence ID" value="NZ_CP018135.1"/>
</dbReference>
<evidence type="ECO:0000259" key="9">
    <source>
        <dbReference type="PROSITE" id="PS51826"/>
    </source>
</evidence>
<dbReference type="GO" id="GO:0031405">
    <property type="term" value="F:lipoic acid binding"/>
    <property type="evidence" value="ECO:0007669"/>
    <property type="project" value="TreeGrafter"/>
</dbReference>
<dbReference type="KEGG" id="nae:BHE16_04270"/>
<dbReference type="PROSITE" id="PS00189">
    <property type="entry name" value="LIPOYL"/>
    <property type="match status" value="1"/>
</dbReference>
<feature type="domain" description="Lipoyl-binding" evidence="8">
    <location>
        <begin position="2"/>
        <end position="77"/>
    </location>
</feature>
<evidence type="ECO:0000256" key="4">
    <source>
        <dbReference type="ARBA" id="ARBA00022823"/>
    </source>
</evidence>
<dbReference type="Gene3D" id="3.30.559.10">
    <property type="entry name" value="Chloramphenicol acetyltransferase-like domain"/>
    <property type="match status" value="1"/>
</dbReference>
<dbReference type="CDD" id="cd06849">
    <property type="entry name" value="lipoyl_domain"/>
    <property type="match status" value="1"/>
</dbReference>
<evidence type="ECO:0000256" key="2">
    <source>
        <dbReference type="ARBA" id="ARBA00007317"/>
    </source>
</evidence>
<dbReference type="OrthoDB" id="9805770at2"/>
<dbReference type="PANTHER" id="PTHR43178:SF5">
    <property type="entry name" value="LIPOAMIDE ACYLTRANSFERASE COMPONENT OF BRANCHED-CHAIN ALPHA-KETO ACID DEHYDROGENASE COMPLEX, MITOCHONDRIAL"/>
    <property type="match status" value="1"/>
</dbReference>
<comment type="cofactor">
    <cofactor evidence="1 6">
        <name>(R)-lipoate</name>
        <dbReference type="ChEBI" id="CHEBI:83088"/>
    </cofactor>
</comment>
<name>A0A1L2ZLU1_9MICC</name>
<organism evidence="10 11">
    <name type="scientific">Neomicrococcus aestuarii</name>
    <dbReference type="NCBI Taxonomy" id="556325"/>
    <lineage>
        <taxon>Bacteria</taxon>
        <taxon>Bacillati</taxon>
        <taxon>Actinomycetota</taxon>
        <taxon>Actinomycetes</taxon>
        <taxon>Micrococcales</taxon>
        <taxon>Micrococcaceae</taxon>
        <taxon>Neomicrococcus</taxon>
    </lineage>
</organism>
<evidence type="ECO:0000256" key="5">
    <source>
        <dbReference type="ARBA" id="ARBA00023315"/>
    </source>
</evidence>
<sequence length="447" mass="47302">MLEVFKLPDLGEGLTESELLSWKVAIGDTVHLNQVIAEVETAKAVVELPSPYEGVVADLLAEPGQTVPVGDPIVSFQTALEHDDAAPVPNAASGGAVVEEEEERRQPTLVGYGAEVAQKGRPQRRARAAVGAAVGAVDSAPQAGGVVVLEKPRETGTERPRSTPPVRKFARDSGVNLELVTGTGPAGLITREDVEAFLKSAAAPENATRVAPIVSDREMRTPIKGVRKATAAAMVSSAFTAPHVTEFLTVDVTKTMKLIRALKEKDFAGLRLGPLTVVAKIVAAALVRHPELNSRWDEAAGEIVVPNYVNLGLAAATPRGLMVPNIKDAHRLSLREMSGAIDDLVSTARDGKSSPEQLTHGTFTITNVGVFGVDAGTPIINPGEAAILAMGQVRQQPWAHKGKIKLRDVMVLSLSFDHRLVDGEQGSKFLSEIGAVLEDPARFLSLA</sequence>
<keyword evidence="5 6" id="KW-0012">Acyltransferase</keyword>
<dbReference type="FunFam" id="3.30.559.10:FF:000007">
    <property type="entry name" value="Dihydrolipoamide acetyltransferase component of pyruvate dehydrogenase complex"/>
    <property type="match status" value="1"/>
</dbReference>
<dbReference type="InterPro" id="IPR023213">
    <property type="entry name" value="CAT-like_dom_sf"/>
</dbReference>
<dbReference type="InterPro" id="IPR003016">
    <property type="entry name" value="2-oxoA_DH_lipoyl-BS"/>
</dbReference>
<dbReference type="AlphaFoldDB" id="A0A1L2ZLU1"/>
<protein>
    <recommendedName>
        <fullName evidence="6">Dihydrolipoamide acetyltransferase component of pyruvate dehydrogenase complex</fullName>
        <ecNumber evidence="6">2.3.1.-</ecNumber>
    </recommendedName>
</protein>
<evidence type="ECO:0000259" key="8">
    <source>
        <dbReference type="PROSITE" id="PS50968"/>
    </source>
</evidence>
<keyword evidence="3 6" id="KW-0808">Transferase</keyword>
<dbReference type="STRING" id="556325.BHE16_04270"/>
<dbReference type="Proteomes" id="UP000183530">
    <property type="component" value="Chromosome"/>
</dbReference>
<dbReference type="SUPFAM" id="SSF51230">
    <property type="entry name" value="Single hybrid motif"/>
    <property type="match status" value="1"/>
</dbReference>
<evidence type="ECO:0000256" key="1">
    <source>
        <dbReference type="ARBA" id="ARBA00001938"/>
    </source>
</evidence>
<accession>A0A1L2ZLU1</accession>
<dbReference type="Gene3D" id="2.40.50.100">
    <property type="match status" value="1"/>
</dbReference>
<dbReference type="GO" id="GO:0005737">
    <property type="term" value="C:cytoplasm"/>
    <property type="evidence" value="ECO:0007669"/>
    <property type="project" value="TreeGrafter"/>
</dbReference>
<proteinExistence type="inferred from homology"/>
<dbReference type="Pfam" id="PF00364">
    <property type="entry name" value="Biotin_lipoyl"/>
    <property type="match status" value="1"/>
</dbReference>
<dbReference type="SUPFAM" id="SSF47005">
    <property type="entry name" value="Peripheral subunit-binding domain of 2-oxo acid dehydrogenase complex"/>
    <property type="match status" value="1"/>
</dbReference>
<evidence type="ECO:0000313" key="10">
    <source>
        <dbReference type="EMBL" id="APF40363.1"/>
    </source>
</evidence>
<evidence type="ECO:0000313" key="11">
    <source>
        <dbReference type="Proteomes" id="UP000183530"/>
    </source>
</evidence>
<dbReference type="InterPro" id="IPR000089">
    <property type="entry name" value="Biotin_lipoyl"/>
</dbReference>
<dbReference type="SUPFAM" id="SSF52777">
    <property type="entry name" value="CoA-dependent acyltransferases"/>
    <property type="match status" value="1"/>
</dbReference>
<dbReference type="Pfam" id="PF00198">
    <property type="entry name" value="2-oxoacid_dh"/>
    <property type="match status" value="1"/>
</dbReference>
<feature type="region of interest" description="Disordered" evidence="7">
    <location>
        <begin position="85"/>
        <end position="105"/>
    </location>
</feature>
<keyword evidence="11" id="KW-1185">Reference proteome</keyword>
<dbReference type="InterPro" id="IPR001078">
    <property type="entry name" value="2-oxoacid_DH_actylTfrase"/>
</dbReference>
<reference evidence="10 11" key="1">
    <citation type="submission" date="2016-11" db="EMBL/GenBank/DDBJ databases">
        <title>Genome sequencing of Zhihengliuella aestuarii B18 antagonistic to Plasmodiophora brassicae.</title>
        <authorList>
            <person name="Luo Y."/>
        </authorList>
    </citation>
    <scope>NUCLEOTIDE SEQUENCE [LARGE SCALE GENOMIC DNA]</scope>
    <source>
        <strain evidence="10 11">B18</strain>
    </source>
</reference>
<dbReference type="EMBL" id="CP018135">
    <property type="protein sequence ID" value="APF40363.1"/>
    <property type="molecule type" value="Genomic_DNA"/>
</dbReference>